<keyword evidence="3" id="KW-0378">Hydrolase</keyword>
<keyword evidence="4" id="KW-1185">Reference proteome</keyword>
<name>A0A975P7K2_9RHOB</name>
<dbReference type="Gene3D" id="3.40.50.20">
    <property type="match status" value="1"/>
</dbReference>
<dbReference type="EMBL" id="CP076361">
    <property type="protein sequence ID" value="QWK90812.1"/>
    <property type="molecule type" value="Genomic_DNA"/>
</dbReference>
<dbReference type="PANTHER" id="PTHR39962:SF1">
    <property type="entry name" value="LPXI FAMILY PROTEIN"/>
    <property type="match status" value="1"/>
</dbReference>
<evidence type="ECO:0000259" key="2">
    <source>
        <dbReference type="Pfam" id="PF17930"/>
    </source>
</evidence>
<dbReference type="InterPro" id="IPR041255">
    <property type="entry name" value="LpxI_N"/>
</dbReference>
<dbReference type="InterPro" id="IPR053174">
    <property type="entry name" value="LpxI"/>
</dbReference>
<dbReference type="InterPro" id="IPR010415">
    <property type="entry name" value="LpxI_C"/>
</dbReference>
<proteinExistence type="predicted"/>
<feature type="domain" description="LpxI N-terminal" evidence="2">
    <location>
        <begin position="4"/>
        <end position="127"/>
    </location>
</feature>
<dbReference type="Proteomes" id="UP000679352">
    <property type="component" value="Chromosome"/>
</dbReference>
<evidence type="ECO:0000313" key="3">
    <source>
        <dbReference type="EMBL" id="QWK90812.1"/>
    </source>
</evidence>
<dbReference type="InterPro" id="IPR043167">
    <property type="entry name" value="LpxI_C_sf"/>
</dbReference>
<organism evidence="3 4">
    <name type="scientific">Gemmobacter fulvus</name>
    <dbReference type="NCBI Taxonomy" id="2840474"/>
    <lineage>
        <taxon>Bacteria</taxon>
        <taxon>Pseudomonadati</taxon>
        <taxon>Pseudomonadota</taxon>
        <taxon>Alphaproteobacteria</taxon>
        <taxon>Rhodobacterales</taxon>
        <taxon>Paracoccaceae</taxon>
        <taxon>Gemmobacter</taxon>
    </lineage>
</organism>
<dbReference type="PANTHER" id="PTHR39962">
    <property type="entry name" value="BLL4848 PROTEIN"/>
    <property type="match status" value="1"/>
</dbReference>
<dbReference type="Pfam" id="PF17930">
    <property type="entry name" value="LpxI_N"/>
    <property type="match status" value="1"/>
</dbReference>
<evidence type="ECO:0000259" key="1">
    <source>
        <dbReference type="Pfam" id="PF06230"/>
    </source>
</evidence>
<reference evidence="3" key="1">
    <citation type="submission" date="2021-06" db="EMBL/GenBank/DDBJ databases">
        <title>Direct submission.</title>
        <authorList>
            <person name="Lee C.-S."/>
            <person name="Jin L."/>
        </authorList>
    </citation>
    <scope>NUCLEOTIDE SEQUENCE</scope>
    <source>
        <strain evidence="3">Con5</strain>
    </source>
</reference>
<dbReference type="Gene3D" id="3.40.140.80">
    <property type="match status" value="1"/>
</dbReference>
<dbReference type="AlphaFoldDB" id="A0A975P7K2"/>
<accession>A0A975P7K2</accession>
<sequence>MSAKTAIIAGAGRLPATLAAALDQPLICALEGFAPEGLAVDMTFRVERLMPFLRALEDAGVDRVVFAGAVSRPRLDPALFDAATAQMVPRLLAAMQAGDDATLREVIALFAEAGFAIAGVADLAPDLVPGPGVLAGQPTAADQRDAARAEAIVAALGAVDVGQGAVVAQGLCLAVEALPGTDAMLDWVAVTARRPDPTGAKGVFYKAPKPGQDRRIDLPALGLATVHRAHAAGLAGIAFEAGGVILLDRAEMQAEAARLGLFLWARDPQADPQARA</sequence>
<dbReference type="GO" id="GO:0016787">
    <property type="term" value="F:hydrolase activity"/>
    <property type="evidence" value="ECO:0007669"/>
    <property type="project" value="UniProtKB-KW"/>
</dbReference>
<gene>
    <name evidence="3" type="primary">lpxI</name>
    <name evidence="3" type="ORF">KM031_02550</name>
</gene>
<protein>
    <submittedName>
        <fullName evidence="3">UDP-2,3-diacylglucosamine diphosphatase LpxI</fullName>
        <ecNumber evidence="3">3.6.1.54</ecNumber>
    </submittedName>
</protein>
<feature type="domain" description="LpxI C-terminal" evidence="1">
    <location>
        <begin position="133"/>
        <end position="264"/>
    </location>
</feature>
<dbReference type="EC" id="3.6.1.54" evidence="3"/>
<evidence type="ECO:0000313" key="4">
    <source>
        <dbReference type="Proteomes" id="UP000679352"/>
    </source>
</evidence>
<dbReference type="KEGG" id="gfu:KM031_02550"/>
<dbReference type="RefSeq" id="WP_215503003.1">
    <property type="nucleotide sequence ID" value="NZ_CP076361.1"/>
</dbReference>
<dbReference type="Pfam" id="PF06230">
    <property type="entry name" value="LpxI_C"/>
    <property type="match status" value="1"/>
</dbReference>